<dbReference type="KEGG" id="pyg:AWM70_14955"/>
<keyword evidence="4" id="KW-1185">Reference proteome</keyword>
<feature type="transmembrane region" description="Helical" evidence="1">
    <location>
        <begin position="12"/>
        <end position="41"/>
    </location>
</feature>
<reference evidence="3 4" key="1">
    <citation type="submission" date="2016-01" db="EMBL/GenBank/DDBJ databases">
        <title>Complete Genome Sequence of Paenibacillus yonginensis DCY84, a novel Plant Growth-Promoting Bacteria with Elicitation of Induced Systemic Resistance.</title>
        <authorList>
            <person name="Kim Y.J."/>
            <person name="Yang D.C."/>
            <person name="Sukweenadhi J."/>
        </authorList>
    </citation>
    <scope>NUCLEOTIDE SEQUENCE [LARGE SCALE GENOMIC DNA]</scope>
    <source>
        <strain evidence="3 4">DCY84</strain>
    </source>
</reference>
<proteinExistence type="predicted"/>
<dbReference type="Pfam" id="PF09922">
    <property type="entry name" value="LiaF-like_C"/>
    <property type="match status" value="1"/>
</dbReference>
<dbReference type="NCBIfam" id="NF040535">
    <property type="entry name" value="LiaF_C_term"/>
    <property type="match status" value="1"/>
</dbReference>
<keyword evidence="1" id="KW-1133">Transmembrane helix</keyword>
<dbReference type="STRING" id="1462996.AWM70_14955"/>
<dbReference type="RefSeq" id="WP_068697732.1">
    <property type="nucleotide sequence ID" value="NZ_CP014167.1"/>
</dbReference>
<dbReference type="Proteomes" id="UP000092573">
    <property type="component" value="Chromosome"/>
</dbReference>
<accession>A0A1B1N2T2</accession>
<organism evidence="3 4">
    <name type="scientific">Paenibacillus yonginensis</name>
    <dbReference type="NCBI Taxonomy" id="1462996"/>
    <lineage>
        <taxon>Bacteria</taxon>
        <taxon>Bacillati</taxon>
        <taxon>Bacillota</taxon>
        <taxon>Bacilli</taxon>
        <taxon>Bacillales</taxon>
        <taxon>Paenibacillaceae</taxon>
        <taxon>Paenibacillus</taxon>
    </lineage>
</organism>
<dbReference type="InterPro" id="IPR024425">
    <property type="entry name" value="LiaF-like_C"/>
</dbReference>
<gene>
    <name evidence="3" type="ORF">AWM70_14955</name>
</gene>
<feature type="domain" description="Cell wall-active antibiotics response LiaF-like C-terminal" evidence="2">
    <location>
        <begin position="103"/>
        <end position="213"/>
    </location>
</feature>
<evidence type="ECO:0000256" key="1">
    <source>
        <dbReference type="SAM" id="Phobius"/>
    </source>
</evidence>
<protein>
    <recommendedName>
        <fullName evidence="2">Cell wall-active antibiotics response LiaF-like C-terminal domain-containing protein</fullName>
    </recommendedName>
</protein>
<feature type="transmembrane region" description="Helical" evidence="1">
    <location>
        <begin position="53"/>
        <end position="83"/>
    </location>
</feature>
<keyword evidence="1" id="KW-0472">Membrane</keyword>
<dbReference type="OrthoDB" id="2660937at2"/>
<name>A0A1B1N2T2_9BACL</name>
<evidence type="ECO:0000259" key="2">
    <source>
        <dbReference type="Pfam" id="PF09922"/>
    </source>
</evidence>
<keyword evidence="1" id="KW-0812">Transmembrane</keyword>
<sequence length="217" mass="24801">MRDRTRMWAITLMIIGIALIAFKWMGFFTIVALVLLVYGVYKIRQGDDVKTGYILLTVGCGIILLDHLLLVITILAISLAVFYAKARKARPNKDYIQRHNFVQSIHWDRDPWTLRNIGMMHVLGELDVDLTLAIIEDGDNILMFQGIVGDLDLVLSEDYGVEIDAFVFFGRIGLGRESDTGLMNRIHWRSPNYEQSEQKVKIIVSYLVGDIDIRINN</sequence>
<evidence type="ECO:0000313" key="3">
    <source>
        <dbReference type="EMBL" id="ANS75737.1"/>
    </source>
</evidence>
<dbReference type="EMBL" id="CP014167">
    <property type="protein sequence ID" value="ANS75737.1"/>
    <property type="molecule type" value="Genomic_DNA"/>
</dbReference>
<dbReference type="AlphaFoldDB" id="A0A1B1N2T2"/>
<dbReference type="InterPro" id="IPR047793">
    <property type="entry name" value="LiaF_C"/>
</dbReference>
<evidence type="ECO:0000313" key="4">
    <source>
        <dbReference type="Proteomes" id="UP000092573"/>
    </source>
</evidence>